<evidence type="ECO:0000313" key="2">
    <source>
        <dbReference type="EMBL" id="SDP50666.1"/>
    </source>
</evidence>
<dbReference type="EMBL" id="LT629710">
    <property type="protein sequence ID" value="SDP50666.1"/>
    <property type="molecule type" value="Genomic_DNA"/>
</dbReference>
<protein>
    <submittedName>
        <fullName evidence="2">Uncharacterized protein</fullName>
    </submittedName>
</protein>
<dbReference type="Proteomes" id="UP000198741">
    <property type="component" value="Chromosome I"/>
</dbReference>
<evidence type="ECO:0000313" key="3">
    <source>
        <dbReference type="Proteomes" id="UP000198741"/>
    </source>
</evidence>
<reference evidence="2 3" key="1">
    <citation type="submission" date="2016-10" db="EMBL/GenBank/DDBJ databases">
        <authorList>
            <person name="de Groot N.N."/>
        </authorList>
    </citation>
    <scope>NUCLEOTIDE SEQUENCE [LARGE SCALE GENOMIC DNA]</scope>
    <source>
        <strain evidence="3">P4-7,KCTC 19426,CECT 7604</strain>
    </source>
</reference>
<keyword evidence="3" id="KW-1185">Reference proteome</keyword>
<dbReference type="STRING" id="1090615.SAMN04515671_4547"/>
<organism evidence="2 3">
    <name type="scientific">Nakamurella panacisegetis</name>
    <dbReference type="NCBI Taxonomy" id="1090615"/>
    <lineage>
        <taxon>Bacteria</taxon>
        <taxon>Bacillati</taxon>
        <taxon>Actinomycetota</taxon>
        <taxon>Actinomycetes</taxon>
        <taxon>Nakamurellales</taxon>
        <taxon>Nakamurellaceae</taxon>
        <taxon>Nakamurella</taxon>
    </lineage>
</organism>
<proteinExistence type="predicted"/>
<accession>A0A1H0TAY1</accession>
<dbReference type="AlphaFoldDB" id="A0A1H0TAY1"/>
<gene>
    <name evidence="2" type="ORF">SAMN04515671_4547</name>
</gene>
<evidence type="ECO:0000256" key="1">
    <source>
        <dbReference type="SAM" id="MobiDB-lite"/>
    </source>
</evidence>
<feature type="region of interest" description="Disordered" evidence="1">
    <location>
        <begin position="1"/>
        <end position="31"/>
    </location>
</feature>
<name>A0A1H0TAY1_9ACTN</name>
<sequence>MPLPWGADLPAQLAVTADTSTGQPPPEIERPPSELAMTWYQQTDDARAQLHAAGLRWRLGRTWQEDTEHRAPWLPVLSPRTT</sequence>